<comment type="caution">
    <text evidence="2">The sequence shown here is derived from an EMBL/GenBank/DDBJ whole genome shotgun (WGS) entry which is preliminary data.</text>
</comment>
<feature type="compositionally biased region" description="Basic and acidic residues" evidence="1">
    <location>
        <begin position="51"/>
        <end position="63"/>
    </location>
</feature>
<name>A0AA88NZL1_CHASR</name>
<reference evidence="2" key="1">
    <citation type="submission" date="2023-07" db="EMBL/GenBank/DDBJ databases">
        <title>Chromosome-level Genome Assembly of Striped Snakehead (Channa striata).</title>
        <authorList>
            <person name="Liu H."/>
        </authorList>
    </citation>
    <scope>NUCLEOTIDE SEQUENCE</scope>
    <source>
        <strain evidence="2">Gz</strain>
        <tissue evidence="2">Muscle</tissue>
    </source>
</reference>
<evidence type="ECO:0000313" key="2">
    <source>
        <dbReference type="EMBL" id="KAK2862343.1"/>
    </source>
</evidence>
<dbReference type="EMBL" id="JAUPFM010000001">
    <property type="protein sequence ID" value="KAK2862343.1"/>
    <property type="molecule type" value="Genomic_DNA"/>
</dbReference>
<organism evidence="2 3">
    <name type="scientific">Channa striata</name>
    <name type="common">Snakehead murrel</name>
    <name type="synonym">Ophicephalus striatus</name>
    <dbReference type="NCBI Taxonomy" id="64152"/>
    <lineage>
        <taxon>Eukaryota</taxon>
        <taxon>Metazoa</taxon>
        <taxon>Chordata</taxon>
        <taxon>Craniata</taxon>
        <taxon>Vertebrata</taxon>
        <taxon>Euteleostomi</taxon>
        <taxon>Actinopterygii</taxon>
        <taxon>Neopterygii</taxon>
        <taxon>Teleostei</taxon>
        <taxon>Neoteleostei</taxon>
        <taxon>Acanthomorphata</taxon>
        <taxon>Anabantaria</taxon>
        <taxon>Anabantiformes</taxon>
        <taxon>Channoidei</taxon>
        <taxon>Channidae</taxon>
        <taxon>Channa</taxon>
    </lineage>
</organism>
<accession>A0AA88NZL1</accession>
<feature type="compositionally biased region" description="Basic and acidic residues" evidence="1">
    <location>
        <begin position="24"/>
        <end position="44"/>
    </location>
</feature>
<evidence type="ECO:0000313" key="3">
    <source>
        <dbReference type="Proteomes" id="UP001187415"/>
    </source>
</evidence>
<evidence type="ECO:0000256" key="1">
    <source>
        <dbReference type="SAM" id="MobiDB-lite"/>
    </source>
</evidence>
<gene>
    <name evidence="2" type="ORF">Q5P01_001876</name>
</gene>
<feature type="region of interest" description="Disordered" evidence="1">
    <location>
        <begin position="1"/>
        <end position="63"/>
    </location>
</feature>
<keyword evidence="3" id="KW-1185">Reference proteome</keyword>
<sequence>MQALTGVEKEEQRRRGGSTRKVRRAGEGRREGGRSEETGRVAREGDEEIREMESCERRRKREG</sequence>
<dbReference type="Proteomes" id="UP001187415">
    <property type="component" value="Unassembled WGS sequence"/>
</dbReference>
<dbReference type="AlphaFoldDB" id="A0AA88NZL1"/>
<protein>
    <submittedName>
        <fullName evidence="2">Uncharacterized protein</fullName>
    </submittedName>
</protein>
<proteinExistence type="predicted"/>